<evidence type="ECO:0000313" key="1">
    <source>
        <dbReference type="EMBL" id="GEP11251.1"/>
    </source>
</evidence>
<reference evidence="1 2" key="1">
    <citation type="submission" date="2019-07" db="EMBL/GenBank/DDBJ databases">
        <title>Whole genome shotgun sequence of Methylobacterium gnaphalii NBRC 107716.</title>
        <authorList>
            <person name="Hosoyama A."/>
            <person name="Uohara A."/>
            <person name="Ohji S."/>
            <person name="Ichikawa N."/>
        </authorList>
    </citation>
    <scope>NUCLEOTIDE SEQUENCE [LARGE SCALE GENOMIC DNA]</scope>
    <source>
        <strain evidence="1 2">NBRC 107716</strain>
    </source>
</reference>
<organism evidence="1 2">
    <name type="scientific">Methylobacterium gnaphalii</name>
    <dbReference type="NCBI Taxonomy" id="1010610"/>
    <lineage>
        <taxon>Bacteria</taxon>
        <taxon>Pseudomonadati</taxon>
        <taxon>Pseudomonadota</taxon>
        <taxon>Alphaproteobacteria</taxon>
        <taxon>Hyphomicrobiales</taxon>
        <taxon>Methylobacteriaceae</taxon>
        <taxon>Methylobacterium</taxon>
    </lineage>
</organism>
<dbReference type="Proteomes" id="UP000321750">
    <property type="component" value="Unassembled WGS sequence"/>
</dbReference>
<proteinExistence type="predicted"/>
<dbReference type="EMBL" id="BJZV01000017">
    <property type="protein sequence ID" value="GEP11251.1"/>
    <property type="molecule type" value="Genomic_DNA"/>
</dbReference>
<name>A0A512JMQ0_9HYPH</name>
<dbReference type="AlphaFoldDB" id="A0A512JMQ0"/>
<accession>A0A512JMQ0</accession>
<protein>
    <submittedName>
        <fullName evidence="1">Uncharacterized protein</fullName>
    </submittedName>
</protein>
<gene>
    <name evidence="1" type="ORF">MGN01_30960</name>
</gene>
<comment type="caution">
    <text evidence="1">The sequence shown here is derived from an EMBL/GenBank/DDBJ whole genome shotgun (WGS) entry which is preliminary data.</text>
</comment>
<sequence length="76" mass="8606">MGVLKAMWHRLMGRSPTIAAEQRRFSEALAVERQTTRRLISEIEDEAQGLYGAEARMRHAFAGLQANTGRARRGQH</sequence>
<evidence type="ECO:0000313" key="2">
    <source>
        <dbReference type="Proteomes" id="UP000321750"/>
    </source>
</evidence>
<keyword evidence="2" id="KW-1185">Reference proteome</keyword>